<feature type="compositionally biased region" description="Basic and acidic residues" evidence="1">
    <location>
        <begin position="278"/>
        <end position="293"/>
    </location>
</feature>
<dbReference type="PANTHER" id="PTHR34094:SF1">
    <property type="entry name" value="PROTEIN FAM185A"/>
    <property type="match status" value="1"/>
</dbReference>
<evidence type="ECO:0000313" key="3">
    <source>
        <dbReference type="EMBL" id="MDT2601291.1"/>
    </source>
</evidence>
<keyword evidence="4" id="KW-1185">Reference proteome</keyword>
<dbReference type="Proteomes" id="UP001252875">
    <property type="component" value="Unassembled WGS sequence"/>
</dbReference>
<dbReference type="PROSITE" id="PS51257">
    <property type="entry name" value="PROKAR_LIPOPROTEIN"/>
    <property type="match status" value="1"/>
</dbReference>
<dbReference type="Pfam" id="PF13349">
    <property type="entry name" value="DUF4097"/>
    <property type="match status" value="1"/>
</dbReference>
<comment type="caution">
    <text evidence="3">The sequence shown here is derived from an EMBL/GenBank/DDBJ whole genome shotgun (WGS) entry which is preliminary data.</text>
</comment>
<gene>
    <name evidence="3" type="ORF">P7D85_16000</name>
</gene>
<dbReference type="InterPro" id="IPR025164">
    <property type="entry name" value="Toastrack_DUF4097"/>
</dbReference>
<evidence type="ECO:0000256" key="1">
    <source>
        <dbReference type="SAM" id="MobiDB-lite"/>
    </source>
</evidence>
<organism evidence="3 4">
    <name type="scientific">Enterococcus hulanensis</name>
    <dbReference type="NCBI Taxonomy" id="2559929"/>
    <lineage>
        <taxon>Bacteria</taxon>
        <taxon>Bacillati</taxon>
        <taxon>Bacillota</taxon>
        <taxon>Bacilli</taxon>
        <taxon>Lactobacillales</taxon>
        <taxon>Enterococcaceae</taxon>
        <taxon>Enterococcus</taxon>
    </lineage>
</organism>
<dbReference type="RefSeq" id="WP_311823153.1">
    <property type="nucleotide sequence ID" value="NZ_JARPYF010000009.1"/>
</dbReference>
<sequence length="314" mass="33921">MKVRKQLFYCLLGGISIIVGLTACGSDEEMKLVNTESISIDSVSNISVDYDADDLLIQNSKSKKIVLKEYMSRDKRKYYSQITQNNHGVGIKEGKRPIGSSFKSKMVLSVPKDYSGELEIHSTSGKVETTLSNKALASVSLDTTSGKISSNDLAANTIKLTSTSGVISSSTLIAKNKIKIISTSGPINVQDVDAKKMELQTTSADTKLKKIKGQVNYETKSGELTLSDFSGNGEFAASGEGSMTLKIKKLTDDLSAFSKNGTVTLNLPDSKKAQLSLKTKEGKIKNQRDDLTEGTKSSVPRINVETRNGDINVN</sequence>
<name>A0ABU3F574_9ENTE</name>
<dbReference type="EMBL" id="JARPYI010000010">
    <property type="protein sequence ID" value="MDT2601291.1"/>
    <property type="molecule type" value="Genomic_DNA"/>
</dbReference>
<feature type="compositionally biased region" description="Polar residues" evidence="1">
    <location>
        <begin position="294"/>
        <end position="314"/>
    </location>
</feature>
<proteinExistence type="predicted"/>
<evidence type="ECO:0000259" key="2">
    <source>
        <dbReference type="Pfam" id="PF13349"/>
    </source>
</evidence>
<evidence type="ECO:0000313" key="4">
    <source>
        <dbReference type="Proteomes" id="UP001252875"/>
    </source>
</evidence>
<protein>
    <submittedName>
        <fullName evidence="3">DUF4097 family beta strand repeat-containing protein</fullName>
    </submittedName>
</protein>
<accession>A0ABU3F574</accession>
<feature type="region of interest" description="Disordered" evidence="1">
    <location>
        <begin position="278"/>
        <end position="314"/>
    </location>
</feature>
<dbReference type="PANTHER" id="PTHR34094">
    <property type="match status" value="1"/>
</dbReference>
<reference evidence="3 4" key="1">
    <citation type="submission" date="2023-03" db="EMBL/GenBank/DDBJ databases">
        <authorList>
            <person name="Shen W."/>
            <person name="Cai J."/>
        </authorList>
    </citation>
    <scope>NUCLEOTIDE SEQUENCE [LARGE SCALE GENOMIC DNA]</scope>
    <source>
        <strain evidence="3 4">D6-4</strain>
    </source>
</reference>
<feature type="domain" description="DUF4097" evidence="2">
    <location>
        <begin position="44"/>
        <end position="227"/>
    </location>
</feature>